<dbReference type="AlphaFoldDB" id="A0A8J7QMM5"/>
<reference evidence="1" key="1">
    <citation type="submission" date="2021-03" db="EMBL/GenBank/DDBJ databases">
        <authorList>
            <person name="Wang G."/>
        </authorList>
    </citation>
    <scope>NUCLEOTIDE SEQUENCE</scope>
    <source>
        <strain evidence="1">KCTC 12899</strain>
    </source>
</reference>
<dbReference type="EMBL" id="JAFREP010000022">
    <property type="protein sequence ID" value="MBO1321188.1"/>
    <property type="molecule type" value="Genomic_DNA"/>
</dbReference>
<organism evidence="1 2">
    <name type="scientific">Acanthopleuribacter pedis</name>
    <dbReference type="NCBI Taxonomy" id="442870"/>
    <lineage>
        <taxon>Bacteria</taxon>
        <taxon>Pseudomonadati</taxon>
        <taxon>Acidobacteriota</taxon>
        <taxon>Holophagae</taxon>
        <taxon>Acanthopleuribacterales</taxon>
        <taxon>Acanthopleuribacteraceae</taxon>
        <taxon>Acanthopleuribacter</taxon>
    </lineage>
</organism>
<name>A0A8J7QMM5_9BACT</name>
<dbReference type="Proteomes" id="UP000664417">
    <property type="component" value="Unassembled WGS sequence"/>
</dbReference>
<comment type="caution">
    <text evidence="1">The sequence shown here is derived from an EMBL/GenBank/DDBJ whole genome shotgun (WGS) entry which is preliminary data.</text>
</comment>
<protein>
    <submittedName>
        <fullName evidence="1">Uncharacterized protein</fullName>
    </submittedName>
</protein>
<evidence type="ECO:0000313" key="1">
    <source>
        <dbReference type="EMBL" id="MBO1321188.1"/>
    </source>
</evidence>
<gene>
    <name evidence="1" type="ORF">J3U88_22095</name>
</gene>
<evidence type="ECO:0000313" key="2">
    <source>
        <dbReference type="Proteomes" id="UP000664417"/>
    </source>
</evidence>
<keyword evidence="2" id="KW-1185">Reference proteome</keyword>
<sequence length="199" mass="23686">MATKTKKQTKQPFSFDPEEMVWPEVEDSWTEEELLCRKGMFKFSKIKEKLNLTTADLTKISRDALKQNINTYETYGFGKPKGSQYIVRMSLFREFYSEFNQRKDLPTNIDLDQVQTVPKNIKNANLLLELRGYYYLKDICSFSPFRESEENIRNTIRAHEDQEQAKATLGCWYDAGKREFFVDMELFPNWFFSSVWVRN</sequence>
<proteinExistence type="predicted"/>
<accession>A0A8J7QMM5</accession>